<reference evidence="1 2" key="1">
    <citation type="submission" date="2023-03" db="EMBL/GenBank/DDBJ databases">
        <title>Complete genome sequences of several Auritidibacter ignavus strains isolated from ear infections.</title>
        <authorList>
            <person name="Baehr T."/>
            <person name="Baumhoegger A.M."/>
        </authorList>
    </citation>
    <scope>NUCLEOTIDE SEQUENCE [LARGE SCALE GENOMIC DNA]</scope>
    <source>
        <strain evidence="1 2">BABAE-6</strain>
    </source>
</reference>
<proteinExistence type="predicted"/>
<organism evidence="1 2">
    <name type="scientific">Auritidibacter ignavus</name>
    <dbReference type="NCBI Taxonomy" id="678932"/>
    <lineage>
        <taxon>Bacteria</taxon>
        <taxon>Bacillati</taxon>
        <taxon>Actinomycetota</taxon>
        <taxon>Actinomycetes</taxon>
        <taxon>Micrococcales</taxon>
        <taxon>Micrococcaceae</taxon>
        <taxon>Auritidibacter</taxon>
    </lineage>
</organism>
<dbReference type="Proteomes" id="UP001224674">
    <property type="component" value="Chromosome"/>
</dbReference>
<evidence type="ECO:0000313" key="2">
    <source>
        <dbReference type="Proteomes" id="UP001224674"/>
    </source>
</evidence>
<dbReference type="AlphaFoldDB" id="A0AAJ6ANL6"/>
<dbReference type="RefSeq" id="WP_148707509.1">
    <property type="nucleotide sequence ID" value="NZ_CP122566.1"/>
</dbReference>
<gene>
    <name evidence="1" type="ORF">QDX21_04670</name>
</gene>
<evidence type="ECO:0000313" key="1">
    <source>
        <dbReference type="EMBL" id="WGH94088.1"/>
    </source>
</evidence>
<accession>A0AAJ6ANL6</accession>
<keyword evidence="2" id="KW-1185">Reference proteome</keyword>
<dbReference type="NCBIfam" id="NF033752">
    <property type="entry name" value="linaridin_CypA"/>
    <property type="match status" value="1"/>
</dbReference>
<protein>
    <submittedName>
        <fullName evidence="1">Cypemycin family RiPP</fullName>
    </submittedName>
</protein>
<name>A0AAJ6ANL6_9MICC</name>
<dbReference type="EMBL" id="CP122566">
    <property type="protein sequence ID" value="WGH94088.1"/>
    <property type="molecule type" value="Genomic_DNA"/>
</dbReference>
<sequence>MSIEIDIVQQFANETFKEATPGFVTAAETPAMATPGVTPATPHAAQYVVQGSTICLIC</sequence>